<organism evidence="4 5">
    <name type="scientific">Phialocephala subalpina</name>
    <dbReference type="NCBI Taxonomy" id="576137"/>
    <lineage>
        <taxon>Eukaryota</taxon>
        <taxon>Fungi</taxon>
        <taxon>Dikarya</taxon>
        <taxon>Ascomycota</taxon>
        <taxon>Pezizomycotina</taxon>
        <taxon>Leotiomycetes</taxon>
        <taxon>Helotiales</taxon>
        <taxon>Mollisiaceae</taxon>
        <taxon>Phialocephala</taxon>
        <taxon>Phialocephala fortinii species complex</taxon>
    </lineage>
</organism>
<dbReference type="PANTHER" id="PTHR33365:SF4">
    <property type="entry name" value="CYCLOCHLOROTINE BIOSYNTHESIS PROTEIN O"/>
    <property type="match status" value="1"/>
</dbReference>
<evidence type="ECO:0000256" key="2">
    <source>
        <dbReference type="ARBA" id="ARBA00035112"/>
    </source>
</evidence>
<protein>
    <recommendedName>
        <fullName evidence="6">Tat pathway signal sequence</fullName>
    </recommendedName>
</protein>
<name>A0A1L7XGV1_9HELO</name>
<dbReference type="OrthoDB" id="3687641at2759"/>
<dbReference type="AlphaFoldDB" id="A0A1L7XGV1"/>
<comment type="similarity">
    <text evidence="2">Belongs to the ustYa family.</text>
</comment>
<evidence type="ECO:0000313" key="4">
    <source>
        <dbReference type="EMBL" id="CZR64196.1"/>
    </source>
</evidence>
<keyword evidence="3" id="KW-0472">Membrane</keyword>
<evidence type="ECO:0008006" key="6">
    <source>
        <dbReference type="Google" id="ProtNLM"/>
    </source>
</evidence>
<evidence type="ECO:0000313" key="5">
    <source>
        <dbReference type="Proteomes" id="UP000184330"/>
    </source>
</evidence>
<feature type="transmembrane region" description="Helical" evidence="3">
    <location>
        <begin position="39"/>
        <end position="58"/>
    </location>
</feature>
<keyword evidence="3" id="KW-1133">Transmembrane helix</keyword>
<reference evidence="4 5" key="1">
    <citation type="submission" date="2016-03" db="EMBL/GenBank/DDBJ databases">
        <authorList>
            <person name="Ploux O."/>
        </authorList>
    </citation>
    <scope>NUCLEOTIDE SEQUENCE [LARGE SCALE GENOMIC DNA]</scope>
    <source>
        <strain evidence="4 5">UAMH 11012</strain>
    </source>
</reference>
<dbReference type="GO" id="GO:0043386">
    <property type="term" value="P:mycotoxin biosynthetic process"/>
    <property type="evidence" value="ECO:0007669"/>
    <property type="project" value="InterPro"/>
</dbReference>
<accession>A0A1L7XGV1</accession>
<sequence>MMWLIQEKYSRLPKENRDEEVLDNEIARPRRFNKSWTTIHLTLISIYTTVFLVVLFRVPQAAWSQKKYSPAESAARYERKTFQGGINYTSNYRGYSRPELEEAWHKIIQHTNVRVSANDLRKINRTSIRLQEGSGDYLVSLDVFHQLHCLKYVRDVIQFGTNETERLPEHLDHCLDSIRQLIMCKADVSLMTFDWREGYRKPWPNFEVAHDCRNFEEIDEWASRHHVDMFEEGMIVHPTLGNPFPADEHGHTDMSGLIPGLTMGGIITPPVV</sequence>
<evidence type="ECO:0000256" key="1">
    <source>
        <dbReference type="ARBA" id="ARBA00004685"/>
    </source>
</evidence>
<dbReference type="EMBL" id="FJOG01000026">
    <property type="protein sequence ID" value="CZR64196.1"/>
    <property type="molecule type" value="Genomic_DNA"/>
</dbReference>
<dbReference type="STRING" id="576137.A0A1L7XGV1"/>
<dbReference type="Proteomes" id="UP000184330">
    <property type="component" value="Unassembled WGS sequence"/>
</dbReference>
<keyword evidence="5" id="KW-1185">Reference proteome</keyword>
<gene>
    <name evidence="4" type="ORF">PAC_14094</name>
</gene>
<dbReference type="InterPro" id="IPR021765">
    <property type="entry name" value="UstYa-like"/>
</dbReference>
<evidence type="ECO:0000256" key="3">
    <source>
        <dbReference type="SAM" id="Phobius"/>
    </source>
</evidence>
<proteinExistence type="inferred from homology"/>
<dbReference type="PANTHER" id="PTHR33365">
    <property type="entry name" value="YALI0B05434P"/>
    <property type="match status" value="1"/>
</dbReference>
<keyword evidence="3" id="KW-0812">Transmembrane</keyword>
<comment type="pathway">
    <text evidence="1">Mycotoxin biosynthesis.</text>
</comment>
<dbReference type="Pfam" id="PF11807">
    <property type="entry name" value="UstYa"/>
    <property type="match status" value="1"/>
</dbReference>